<dbReference type="Proteomes" id="UP000799772">
    <property type="component" value="Unassembled WGS sequence"/>
</dbReference>
<feature type="non-terminal residue" evidence="3">
    <location>
        <position position="306"/>
    </location>
</feature>
<comment type="caution">
    <text evidence="3">The sequence shown here is derived from an EMBL/GenBank/DDBJ whole genome shotgun (WGS) entry which is preliminary data.</text>
</comment>
<organism evidence="3 4">
    <name type="scientific">Rhizodiscina lignyota</name>
    <dbReference type="NCBI Taxonomy" id="1504668"/>
    <lineage>
        <taxon>Eukaryota</taxon>
        <taxon>Fungi</taxon>
        <taxon>Dikarya</taxon>
        <taxon>Ascomycota</taxon>
        <taxon>Pezizomycotina</taxon>
        <taxon>Dothideomycetes</taxon>
        <taxon>Pleosporomycetidae</taxon>
        <taxon>Aulographales</taxon>
        <taxon>Rhizodiscinaceae</taxon>
        <taxon>Rhizodiscina</taxon>
    </lineage>
</organism>
<dbReference type="Pfam" id="PF26640">
    <property type="entry name" value="DUF8212"/>
    <property type="match status" value="1"/>
</dbReference>
<dbReference type="AlphaFoldDB" id="A0A9P4I5U3"/>
<evidence type="ECO:0000259" key="2">
    <source>
        <dbReference type="Pfam" id="PF26640"/>
    </source>
</evidence>
<sequence>MRLLDISEPNALVLREFSPNEIPSYAILSHTWGDEEVLFQDSGSATVKRKAGYKKIEGCANQARKDGYSFIWVDTCCIDKASSAELSEAINSMFRWYQNSGVCYAYLSDVPSDDYDYVLQSKFARSRWFTRGWTLQEMIAPRELRFFSRDWKAIGTKYYLRECISSITKVDTEVLKDPKLLYFRSIARRMSWAAKRQTTRPEDMAYCLLGIFDVNMPLLYGEQEKSFKRLQEEIMKDSTDHSIFAFKGIAQNPLISEYRTHGPLAEHPFQFIECSNNAPIPSASGSPPYSMTNKGLEIEVTMMESD</sequence>
<evidence type="ECO:0000313" key="3">
    <source>
        <dbReference type="EMBL" id="KAF2093712.1"/>
    </source>
</evidence>
<feature type="domain" description="DUF8212" evidence="2">
    <location>
        <begin position="226"/>
        <end position="270"/>
    </location>
</feature>
<dbReference type="EMBL" id="ML978137">
    <property type="protein sequence ID" value="KAF2093712.1"/>
    <property type="molecule type" value="Genomic_DNA"/>
</dbReference>
<evidence type="ECO:0000313" key="4">
    <source>
        <dbReference type="Proteomes" id="UP000799772"/>
    </source>
</evidence>
<feature type="domain" description="Heterokaryon incompatibility" evidence="1">
    <location>
        <begin position="25"/>
        <end position="114"/>
    </location>
</feature>
<gene>
    <name evidence="3" type="ORF">NA57DRAFT_16878</name>
</gene>
<dbReference type="InterPro" id="IPR010730">
    <property type="entry name" value="HET"/>
</dbReference>
<dbReference type="PANTHER" id="PTHR10622">
    <property type="entry name" value="HET DOMAIN-CONTAINING PROTEIN"/>
    <property type="match status" value="1"/>
</dbReference>
<dbReference type="InterPro" id="IPR058525">
    <property type="entry name" value="DUF8212"/>
</dbReference>
<accession>A0A9P4I5U3</accession>
<dbReference type="PANTHER" id="PTHR10622:SF10">
    <property type="entry name" value="HET DOMAIN-CONTAINING PROTEIN"/>
    <property type="match status" value="1"/>
</dbReference>
<evidence type="ECO:0000259" key="1">
    <source>
        <dbReference type="Pfam" id="PF06985"/>
    </source>
</evidence>
<dbReference type="Pfam" id="PF06985">
    <property type="entry name" value="HET"/>
    <property type="match status" value="1"/>
</dbReference>
<name>A0A9P4I5U3_9PEZI</name>
<reference evidence="3" key="1">
    <citation type="journal article" date="2020" name="Stud. Mycol.">
        <title>101 Dothideomycetes genomes: a test case for predicting lifestyles and emergence of pathogens.</title>
        <authorList>
            <person name="Haridas S."/>
            <person name="Albert R."/>
            <person name="Binder M."/>
            <person name="Bloem J."/>
            <person name="Labutti K."/>
            <person name="Salamov A."/>
            <person name="Andreopoulos B."/>
            <person name="Baker S."/>
            <person name="Barry K."/>
            <person name="Bills G."/>
            <person name="Bluhm B."/>
            <person name="Cannon C."/>
            <person name="Castanera R."/>
            <person name="Culley D."/>
            <person name="Daum C."/>
            <person name="Ezra D."/>
            <person name="Gonzalez J."/>
            <person name="Henrissat B."/>
            <person name="Kuo A."/>
            <person name="Liang C."/>
            <person name="Lipzen A."/>
            <person name="Lutzoni F."/>
            <person name="Magnuson J."/>
            <person name="Mondo S."/>
            <person name="Nolan M."/>
            <person name="Ohm R."/>
            <person name="Pangilinan J."/>
            <person name="Park H.-J."/>
            <person name="Ramirez L."/>
            <person name="Alfaro M."/>
            <person name="Sun H."/>
            <person name="Tritt A."/>
            <person name="Yoshinaga Y."/>
            <person name="Zwiers L.-H."/>
            <person name="Turgeon B."/>
            <person name="Goodwin S."/>
            <person name="Spatafora J."/>
            <person name="Crous P."/>
            <person name="Grigoriev I."/>
        </authorList>
    </citation>
    <scope>NUCLEOTIDE SEQUENCE</scope>
    <source>
        <strain evidence="3">CBS 133067</strain>
    </source>
</reference>
<keyword evidence="4" id="KW-1185">Reference proteome</keyword>
<protein>
    <submittedName>
        <fullName evidence="3">HET-domain-containing protein</fullName>
    </submittedName>
</protein>
<proteinExistence type="predicted"/>
<dbReference type="OrthoDB" id="20872at2759"/>